<dbReference type="AlphaFoldDB" id="A0A1M6EBF9"/>
<evidence type="ECO:0000313" key="4">
    <source>
        <dbReference type="Proteomes" id="UP000184310"/>
    </source>
</evidence>
<proteinExistence type="predicted"/>
<evidence type="ECO:0000256" key="1">
    <source>
        <dbReference type="SAM" id="Coils"/>
    </source>
</evidence>
<dbReference type="GO" id="GO:0016485">
    <property type="term" value="P:protein processing"/>
    <property type="evidence" value="ECO:0007669"/>
    <property type="project" value="TreeGrafter"/>
</dbReference>
<dbReference type="SUPFAM" id="SSF63411">
    <property type="entry name" value="LuxS/MPP-like metallohydrolase"/>
    <property type="match status" value="4"/>
</dbReference>
<evidence type="ECO:0000313" key="3">
    <source>
        <dbReference type="EMBL" id="SHI82638.1"/>
    </source>
</evidence>
<dbReference type="InterPro" id="IPR011765">
    <property type="entry name" value="Pept_M16_N"/>
</dbReference>
<accession>A0A1M6EBF9</accession>
<feature type="domain" description="Peptidase M16C associated" evidence="2">
    <location>
        <begin position="464"/>
        <end position="714"/>
    </location>
</feature>
<dbReference type="Pfam" id="PF00675">
    <property type="entry name" value="Peptidase_M16"/>
    <property type="match status" value="1"/>
</dbReference>
<keyword evidence="4" id="KW-1185">Reference proteome</keyword>
<dbReference type="STRING" id="1121302.SAMN02745163_00808"/>
<dbReference type="RefSeq" id="WP_072985398.1">
    <property type="nucleotide sequence ID" value="NZ_FQZB01000005.1"/>
</dbReference>
<dbReference type="InterPro" id="IPR011249">
    <property type="entry name" value="Metalloenz_LuxS/M16"/>
</dbReference>
<dbReference type="Pfam" id="PF22516">
    <property type="entry name" value="PreP_C"/>
    <property type="match status" value="1"/>
</dbReference>
<protein>
    <recommendedName>
        <fullName evidence="2">Peptidase M16C associated domain-containing protein</fullName>
    </recommendedName>
</protein>
<dbReference type="GO" id="GO:0046872">
    <property type="term" value="F:metal ion binding"/>
    <property type="evidence" value="ECO:0007669"/>
    <property type="project" value="InterPro"/>
</dbReference>
<dbReference type="OrthoDB" id="9762027at2"/>
<dbReference type="InterPro" id="IPR055130">
    <property type="entry name" value="PreP_C"/>
</dbReference>
<dbReference type="EMBL" id="FQZB01000005">
    <property type="protein sequence ID" value="SHI82638.1"/>
    <property type="molecule type" value="Genomic_DNA"/>
</dbReference>
<dbReference type="Gene3D" id="3.30.830.10">
    <property type="entry name" value="Metalloenzyme, LuxS/M16 peptidase-like"/>
    <property type="match status" value="4"/>
</dbReference>
<dbReference type="InterPro" id="IPR013578">
    <property type="entry name" value="Peptidase_M16C_assoc"/>
</dbReference>
<gene>
    <name evidence="3" type="ORF">SAMN02745163_00808</name>
</gene>
<dbReference type="InterPro" id="IPR007863">
    <property type="entry name" value="Peptidase_M16_C"/>
</dbReference>
<dbReference type="Pfam" id="PF08367">
    <property type="entry name" value="M16C_assoc"/>
    <property type="match status" value="1"/>
</dbReference>
<dbReference type="Proteomes" id="UP000184310">
    <property type="component" value="Unassembled WGS sequence"/>
</dbReference>
<organism evidence="3 4">
    <name type="scientific">Clostridium cavendishii DSM 21758</name>
    <dbReference type="NCBI Taxonomy" id="1121302"/>
    <lineage>
        <taxon>Bacteria</taxon>
        <taxon>Bacillati</taxon>
        <taxon>Bacillota</taxon>
        <taxon>Clostridia</taxon>
        <taxon>Eubacteriales</taxon>
        <taxon>Clostridiaceae</taxon>
        <taxon>Clostridium</taxon>
    </lineage>
</organism>
<feature type="coiled-coil region" evidence="1">
    <location>
        <begin position="468"/>
        <end position="495"/>
    </location>
</feature>
<dbReference type="SMART" id="SM01264">
    <property type="entry name" value="M16C_associated"/>
    <property type="match status" value="1"/>
</dbReference>
<dbReference type="PANTHER" id="PTHR43016">
    <property type="entry name" value="PRESEQUENCE PROTEASE"/>
    <property type="match status" value="1"/>
</dbReference>
<dbReference type="FunFam" id="3.30.830.10:FF:000034">
    <property type="entry name" value="presequence protease 1, chloroplastic/mitochondrial"/>
    <property type="match status" value="1"/>
</dbReference>
<evidence type="ECO:0000259" key="2">
    <source>
        <dbReference type="SMART" id="SM01264"/>
    </source>
</evidence>
<sequence>MKYTVGNLYKGFKLLEEKEIKELGAKGLIFEHEKTGAKLIKLETVDDNKVFSIGFRTPPHDSTGVPHILEHSVLCGSRKYDTKEPFVELLKGSLNTFLNAMTFSDKTIYPVASRNEKDFFNLMDVYLDAVLYPNIYKHEEIFMQEGWHYNIKNENEPLTYNGVVYNEMKGAYSSPDSLLYRTIPSSLFPDNTYKYSSGGNPADIPNLTYKEFLDFHRKYYHPSNSYILLYGNGNIEKELELINEGYLKNFNKQCVDSEIPLQKPFEEMKDLEVTYGVSENETLEGKTFLSLNYVIGENKDPELYLAFEILNYLLLRSTSAPLKKALLNAGLGKSVTGSFDNSMKQSTFTITVKNAEENQKQDFKAVVMNTLKDLVKSGIDKEIVEASINRIEFELREGDFEGYPKGLIYYMKIMDSWLYGGKPFVHLEFENTLKKIKTALTTNYFEKLIDKYIINNYHSSFVILKPERGVNEKQAKELEDKLEIIKNRLSKEQINDFIEKARALKIRQETPDSKEVLEKIPVISLEDIDEKAERLPLEVREISGSKVLFSNYHTNKIAYVNLYFNSLGVKEEFIPYVRLIGDLFSKVDTKNYSYEKISNLININTGGISYSALSYANNEAFGEYTPYFKISLKTLESKVPKTFELLGEVLLNSKFDDENRIKQLISELKSRVQSGLFSSGHIIAIRRLLSYTSKKAYYDEIIQGIAYYKFLCDLEKNFNINILADNLNEVSKNLFNISNIIVNYAGVEEDYTNFEKVYSSFLNTLDKDNVNYNNYDFKVTAKNEALLLQGDVQYVAKGGNFKSLGYEYNGALTLLETIAGFDYLWNNVRVKGGAYGVFANFRRDGGGYIVSYRDPKVKETLKVYDEMYKYLESFDVPLREMQKYIIGTIRKLDHPLSNSSKCEVAAAYYLANIKQEDIQKERDEVLRGKAESIKALAPILKTLMEEDILCAVGSEATLNENKDVFKNFMKIIE</sequence>
<keyword evidence="1" id="KW-0175">Coiled coil</keyword>
<dbReference type="Pfam" id="PF05193">
    <property type="entry name" value="Peptidase_M16_C"/>
    <property type="match status" value="1"/>
</dbReference>
<dbReference type="GO" id="GO:0004222">
    <property type="term" value="F:metalloendopeptidase activity"/>
    <property type="evidence" value="ECO:0007669"/>
    <property type="project" value="TreeGrafter"/>
</dbReference>
<name>A0A1M6EBF9_9CLOT</name>
<reference evidence="3 4" key="1">
    <citation type="submission" date="2016-11" db="EMBL/GenBank/DDBJ databases">
        <authorList>
            <person name="Jaros S."/>
            <person name="Januszkiewicz K."/>
            <person name="Wedrychowicz H."/>
        </authorList>
    </citation>
    <scope>NUCLEOTIDE SEQUENCE [LARGE SCALE GENOMIC DNA]</scope>
    <source>
        <strain evidence="3 4">DSM 21758</strain>
    </source>
</reference>
<dbReference type="PANTHER" id="PTHR43016:SF13">
    <property type="entry name" value="PRESEQUENCE PROTEASE, MITOCHONDRIAL"/>
    <property type="match status" value="1"/>
</dbReference>